<sequence>MAGKQKRNSSSENLEKDVSKGKASWSRKKVYVHIEHRCQMKYIVQANALLSNTHRAILEFTPFSSCLRLKKELNINCALLREVLSQWVPNEESIQIRQQLANYVHNFIIASLNRSSIVYREKENEHTIFVSGSVIVVQTVDEDHSAACDVVQVNGGRDNDQEINVEEGHIEFDNTGGPKPLTIGE</sequence>
<evidence type="ECO:0000256" key="1">
    <source>
        <dbReference type="SAM" id="MobiDB-lite"/>
    </source>
</evidence>
<dbReference type="AlphaFoldDB" id="A0A4D6LZ30"/>
<keyword evidence="3" id="KW-1185">Reference proteome</keyword>
<organism evidence="2 3">
    <name type="scientific">Vigna unguiculata</name>
    <name type="common">Cowpea</name>
    <dbReference type="NCBI Taxonomy" id="3917"/>
    <lineage>
        <taxon>Eukaryota</taxon>
        <taxon>Viridiplantae</taxon>
        <taxon>Streptophyta</taxon>
        <taxon>Embryophyta</taxon>
        <taxon>Tracheophyta</taxon>
        <taxon>Spermatophyta</taxon>
        <taxon>Magnoliopsida</taxon>
        <taxon>eudicotyledons</taxon>
        <taxon>Gunneridae</taxon>
        <taxon>Pentapetalae</taxon>
        <taxon>rosids</taxon>
        <taxon>fabids</taxon>
        <taxon>Fabales</taxon>
        <taxon>Fabaceae</taxon>
        <taxon>Papilionoideae</taxon>
        <taxon>50 kb inversion clade</taxon>
        <taxon>NPAAA clade</taxon>
        <taxon>indigoferoid/millettioid clade</taxon>
        <taxon>Phaseoleae</taxon>
        <taxon>Vigna</taxon>
    </lineage>
</organism>
<dbReference type="EMBL" id="CP039349">
    <property type="protein sequence ID" value="QCD93611.1"/>
    <property type="molecule type" value="Genomic_DNA"/>
</dbReference>
<protein>
    <submittedName>
        <fullName evidence="2">Uncharacterized protein</fullName>
    </submittedName>
</protein>
<feature type="region of interest" description="Disordered" evidence="1">
    <location>
        <begin position="1"/>
        <end position="20"/>
    </location>
</feature>
<dbReference type="Proteomes" id="UP000501690">
    <property type="component" value="Linkage Group LG5"/>
</dbReference>
<gene>
    <name evidence="2" type="ORF">DEO72_LG5g1686</name>
</gene>
<reference evidence="2 3" key="1">
    <citation type="submission" date="2019-04" db="EMBL/GenBank/DDBJ databases">
        <title>An improved genome assembly and genetic linkage map for asparagus bean, Vigna unguiculata ssp. sesquipedialis.</title>
        <authorList>
            <person name="Xia Q."/>
            <person name="Zhang R."/>
            <person name="Dong Y."/>
        </authorList>
    </citation>
    <scope>NUCLEOTIDE SEQUENCE [LARGE SCALE GENOMIC DNA]</scope>
    <source>
        <tissue evidence="2">Leaf</tissue>
    </source>
</reference>
<accession>A0A4D6LZ30</accession>
<proteinExistence type="predicted"/>
<evidence type="ECO:0000313" key="2">
    <source>
        <dbReference type="EMBL" id="QCD93611.1"/>
    </source>
</evidence>
<evidence type="ECO:0000313" key="3">
    <source>
        <dbReference type="Proteomes" id="UP000501690"/>
    </source>
</evidence>
<name>A0A4D6LZ30_VIGUN</name>